<dbReference type="PROSITE" id="PS50889">
    <property type="entry name" value="S4"/>
    <property type="match status" value="1"/>
</dbReference>
<dbReference type="AlphaFoldDB" id="A0AAP2W5E0"/>
<feature type="domain" description="RNA-binding S4" evidence="4">
    <location>
        <begin position="1"/>
        <end position="63"/>
    </location>
</feature>
<dbReference type="Gene3D" id="3.10.290.10">
    <property type="entry name" value="RNA-binding S4 domain"/>
    <property type="match status" value="1"/>
</dbReference>
<dbReference type="SUPFAM" id="SSF53335">
    <property type="entry name" value="S-adenosyl-L-methionine-dependent methyltransferases"/>
    <property type="match status" value="1"/>
</dbReference>
<dbReference type="GO" id="GO:0003723">
    <property type="term" value="F:RNA binding"/>
    <property type="evidence" value="ECO:0007669"/>
    <property type="project" value="UniProtKB-KW"/>
</dbReference>
<dbReference type="Pfam" id="PF01728">
    <property type="entry name" value="FtsJ"/>
    <property type="match status" value="1"/>
</dbReference>
<dbReference type="PANTHER" id="PTHR32319">
    <property type="entry name" value="BACTERIAL HEMOLYSIN-LIKE PROTEIN"/>
    <property type="match status" value="1"/>
</dbReference>
<dbReference type="GO" id="GO:0051301">
    <property type="term" value="P:cell division"/>
    <property type="evidence" value="ECO:0007669"/>
    <property type="project" value="UniProtKB-KW"/>
</dbReference>
<dbReference type="CDD" id="cd02440">
    <property type="entry name" value="AdoMet_MTases"/>
    <property type="match status" value="1"/>
</dbReference>
<name>A0AAP2W5E0_9EURY</name>
<organism evidence="5 6">
    <name type="scientific">Methanooceanicella nereidis</name>
    <dbReference type="NCBI Taxonomy" id="2052831"/>
    <lineage>
        <taxon>Archaea</taxon>
        <taxon>Methanobacteriati</taxon>
        <taxon>Methanobacteriota</taxon>
        <taxon>Stenosarchaea group</taxon>
        <taxon>Methanomicrobia</taxon>
        <taxon>Methanocellales</taxon>
        <taxon>Methanocellaceae</taxon>
        <taxon>Methanooceanicella</taxon>
    </lineage>
</organism>
<dbReference type="GO" id="GO:0008168">
    <property type="term" value="F:methyltransferase activity"/>
    <property type="evidence" value="ECO:0007669"/>
    <property type="project" value="InterPro"/>
</dbReference>
<dbReference type="GO" id="GO:0032259">
    <property type="term" value="P:methylation"/>
    <property type="evidence" value="ECO:0007669"/>
    <property type="project" value="InterPro"/>
</dbReference>
<reference evidence="5 6" key="1">
    <citation type="submission" date="2017-11" db="EMBL/GenBank/DDBJ databases">
        <title>Isolation and Characterization of Family Methanocellaceae Species from Potential Methane Hydrate Area Offshore Southwestern Taiwan.</title>
        <authorList>
            <person name="Zhang W.-L."/>
            <person name="Chen W.-C."/>
            <person name="Lai M.-C."/>
            <person name="Chen S.-C."/>
        </authorList>
    </citation>
    <scope>NUCLEOTIDE SEQUENCE [LARGE SCALE GENOMIC DNA]</scope>
    <source>
        <strain evidence="5 6">CWC-04</strain>
    </source>
</reference>
<keyword evidence="5" id="KW-0131">Cell cycle</keyword>
<dbReference type="Proteomes" id="UP001320159">
    <property type="component" value="Unassembled WGS sequence"/>
</dbReference>
<dbReference type="RefSeq" id="WP_230740721.1">
    <property type="nucleotide sequence ID" value="NZ_PGCK01000002.1"/>
</dbReference>
<dbReference type="InterPro" id="IPR002942">
    <property type="entry name" value="S4_RNA-bd"/>
</dbReference>
<evidence type="ECO:0000256" key="3">
    <source>
        <dbReference type="PROSITE-ProRule" id="PRU00182"/>
    </source>
</evidence>
<keyword evidence="6" id="KW-1185">Reference proteome</keyword>
<evidence type="ECO:0000313" key="6">
    <source>
        <dbReference type="Proteomes" id="UP001320159"/>
    </source>
</evidence>
<evidence type="ECO:0000256" key="1">
    <source>
        <dbReference type="ARBA" id="ARBA00022884"/>
    </source>
</evidence>
<dbReference type="InterPro" id="IPR047048">
    <property type="entry name" value="TlyA"/>
</dbReference>
<sequence>MRLDEYLVTEGIISSRSRAKRFIQRGLVSVNGKTVTKPSQKVEHGCAIEVAEEDRPQGYFKLKGIQEKTGVIHEGDTVLDIGSSAGGFLMYASGIASHVTGIEFSEEFREPLERVVEEYPGVNVIFDDAFNMDLSRLNREFDVILNDMTVDPEVSISITMRFKPLLKSRGRVMQVLKLGDRQDPEPMIKELEEKGFKVTDVIRPEKREAYIAASRID</sequence>
<protein>
    <submittedName>
        <fullName evidence="5">Cell division protein FtsJ</fullName>
    </submittedName>
</protein>
<dbReference type="InterPro" id="IPR036986">
    <property type="entry name" value="S4_RNA-bd_sf"/>
</dbReference>
<dbReference type="PANTHER" id="PTHR32319:SF0">
    <property type="entry name" value="BACTERIAL HEMOLYSIN-LIKE PROTEIN"/>
    <property type="match status" value="1"/>
</dbReference>
<evidence type="ECO:0000313" key="5">
    <source>
        <dbReference type="EMBL" id="MCD1294087.1"/>
    </source>
</evidence>
<proteinExistence type="inferred from homology"/>
<dbReference type="InterPro" id="IPR029063">
    <property type="entry name" value="SAM-dependent_MTases_sf"/>
</dbReference>
<gene>
    <name evidence="5" type="ORF">CUJ83_03645</name>
</gene>
<evidence type="ECO:0000259" key="4">
    <source>
        <dbReference type="SMART" id="SM00363"/>
    </source>
</evidence>
<keyword evidence="5" id="KW-0132">Cell division</keyword>
<dbReference type="EMBL" id="PGCK01000002">
    <property type="protein sequence ID" value="MCD1294087.1"/>
    <property type="molecule type" value="Genomic_DNA"/>
</dbReference>
<comment type="similarity">
    <text evidence="2">Belongs to the TlyA family.</text>
</comment>
<dbReference type="Pfam" id="PF01479">
    <property type="entry name" value="S4"/>
    <property type="match status" value="1"/>
</dbReference>
<dbReference type="Gene3D" id="3.40.50.150">
    <property type="entry name" value="Vaccinia Virus protein VP39"/>
    <property type="match status" value="1"/>
</dbReference>
<keyword evidence="1 3" id="KW-0694">RNA-binding</keyword>
<accession>A0AAP2W5E0</accession>
<evidence type="ECO:0000256" key="2">
    <source>
        <dbReference type="ARBA" id="ARBA00029460"/>
    </source>
</evidence>
<comment type="caution">
    <text evidence="5">The sequence shown here is derived from an EMBL/GenBank/DDBJ whole genome shotgun (WGS) entry which is preliminary data.</text>
</comment>
<dbReference type="CDD" id="cd00165">
    <property type="entry name" value="S4"/>
    <property type="match status" value="1"/>
</dbReference>
<dbReference type="SMART" id="SM00363">
    <property type="entry name" value="S4"/>
    <property type="match status" value="1"/>
</dbReference>
<dbReference type="InterPro" id="IPR002877">
    <property type="entry name" value="RNA_MeTrfase_FtsJ_dom"/>
</dbReference>